<dbReference type="GO" id="GO:0000139">
    <property type="term" value="C:Golgi membrane"/>
    <property type="evidence" value="ECO:0007669"/>
    <property type="project" value="UniProtKB-SubCell"/>
</dbReference>
<evidence type="ECO:0000259" key="5">
    <source>
        <dbReference type="Pfam" id="PF04577"/>
    </source>
</evidence>
<evidence type="ECO:0000256" key="2">
    <source>
        <dbReference type="ARBA" id="ARBA00022676"/>
    </source>
</evidence>
<gene>
    <name evidence="6" type="ORF">L195_g030587</name>
    <name evidence="7" type="ORF">L195_g039561</name>
</gene>
<comment type="subcellular location">
    <subcellularLocation>
        <location evidence="1">Golgi apparatus membrane</location>
        <topology evidence="1">Single-pass type II membrane protein</topology>
    </subcellularLocation>
</comment>
<keyword evidence="3 7" id="KW-0808">Transferase</keyword>
<evidence type="ECO:0000313" key="8">
    <source>
        <dbReference type="Proteomes" id="UP000236291"/>
    </source>
</evidence>
<dbReference type="InterPro" id="IPR049625">
    <property type="entry name" value="Glyco_transf_61_cat"/>
</dbReference>
<evidence type="ECO:0000313" key="7">
    <source>
        <dbReference type="EMBL" id="PNX83518.1"/>
    </source>
</evidence>
<dbReference type="EMBL" id="ASHM01027858">
    <property type="protein sequence ID" value="PNX74662.1"/>
    <property type="molecule type" value="Genomic_DNA"/>
</dbReference>
<evidence type="ECO:0000256" key="1">
    <source>
        <dbReference type="ARBA" id="ARBA00004323"/>
    </source>
</evidence>
<protein>
    <submittedName>
        <fullName evidence="7">Glycosyltransferase</fullName>
    </submittedName>
</protein>
<keyword evidence="4" id="KW-0325">Glycoprotein</keyword>
<dbReference type="Proteomes" id="UP000236291">
    <property type="component" value="Unassembled WGS sequence"/>
</dbReference>
<dbReference type="STRING" id="57577.A0A2K3LYB6"/>
<name>A0A2K3LYB6_TRIPR</name>
<feature type="domain" description="Glycosyltransferase 61 catalytic" evidence="5">
    <location>
        <begin position="11"/>
        <end position="85"/>
    </location>
</feature>
<sequence>MYRDDKGKPLLTLVSRKGKSRKLLNEEEVIKLAKDVGFNVRVLDHSKGLTVPDVYQLIHSSHVLLGVHGAGLTNLMFLRQGSVLVQVVPLGLDSFSSVCYGKPTKPLGLEYVEYKVEANESSLAWEHGADSLMIKDPEAYIDGKWNNLKIYLGEQNVKINLIRFRKCLMEAYEKAKIFMNNTSYVTD</sequence>
<comment type="caution">
    <text evidence="7">The sequence shown here is derived from an EMBL/GenBank/DDBJ whole genome shotgun (WGS) entry which is preliminary data.</text>
</comment>
<proteinExistence type="predicted"/>
<dbReference type="AlphaFoldDB" id="A0A2K3LYB6"/>
<dbReference type="InterPro" id="IPR007657">
    <property type="entry name" value="Glycosyltransferase_61"/>
</dbReference>
<evidence type="ECO:0000256" key="3">
    <source>
        <dbReference type="ARBA" id="ARBA00022679"/>
    </source>
</evidence>
<dbReference type="PANTHER" id="PTHR20961:SF86">
    <property type="entry name" value="GLYCOSYLTRANSFERASE FAMILY 61 PROTEIN"/>
    <property type="match status" value="1"/>
</dbReference>
<dbReference type="PANTHER" id="PTHR20961">
    <property type="entry name" value="GLYCOSYLTRANSFERASE"/>
    <property type="match status" value="1"/>
</dbReference>
<organism evidence="7 8">
    <name type="scientific">Trifolium pratense</name>
    <name type="common">Red clover</name>
    <dbReference type="NCBI Taxonomy" id="57577"/>
    <lineage>
        <taxon>Eukaryota</taxon>
        <taxon>Viridiplantae</taxon>
        <taxon>Streptophyta</taxon>
        <taxon>Embryophyta</taxon>
        <taxon>Tracheophyta</taxon>
        <taxon>Spermatophyta</taxon>
        <taxon>Magnoliopsida</taxon>
        <taxon>eudicotyledons</taxon>
        <taxon>Gunneridae</taxon>
        <taxon>Pentapetalae</taxon>
        <taxon>rosids</taxon>
        <taxon>fabids</taxon>
        <taxon>Fabales</taxon>
        <taxon>Fabaceae</taxon>
        <taxon>Papilionoideae</taxon>
        <taxon>50 kb inversion clade</taxon>
        <taxon>NPAAA clade</taxon>
        <taxon>Hologalegina</taxon>
        <taxon>IRL clade</taxon>
        <taxon>Trifolieae</taxon>
        <taxon>Trifolium</taxon>
    </lineage>
</organism>
<dbReference type="Pfam" id="PF04577">
    <property type="entry name" value="Glyco_transf_61"/>
    <property type="match status" value="1"/>
</dbReference>
<reference evidence="7 8" key="2">
    <citation type="journal article" date="2017" name="Front. Plant Sci.">
        <title>Gene Classification and Mining of Molecular Markers Useful in Red Clover (Trifolium pratense) Breeding.</title>
        <authorList>
            <person name="Istvanek J."/>
            <person name="Dluhosova J."/>
            <person name="Dluhos P."/>
            <person name="Patkova L."/>
            <person name="Nedelnik J."/>
            <person name="Repkova J."/>
        </authorList>
    </citation>
    <scope>NUCLEOTIDE SEQUENCE [LARGE SCALE GENOMIC DNA]</scope>
    <source>
        <strain evidence="8">cv. Tatra</strain>
        <tissue evidence="7">Young leaves</tissue>
    </source>
</reference>
<dbReference type="GO" id="GO:0016763">
    <property type="term" value="F:pentosyltransferase activity"/>
    <property type="evidence" value="ECO:0007669"/>
    <property type="project" value="UniProtKB-ARBA"/>
</dbReference>
<reference evidence="7 8" key="1">
    <citation type="journal article" date="2014" name="Am. J. Bot.">
        <title>Genome assembly and annotation for red clover (Trifolium pratense; Fabaceae).</title>
        <authorList>
            <person name="Istvanek J."/>
            <person name="Jaros M."/>
            <person name="Krenek A."/>
            <person name="Repkova J."/>
        </authorList>
    </citation>
    <scope>NUCLEOTIDE SEQUENCE [LARGE SCALE GENOMIC DNA]</scope>
    <source>
        <strain evidence="8">cv. Tatra</strain>
        <tissue evidence="7">Young leaves</tissue>
    </source>
</reference>
<keyword evidence="2" id="KW-0328">Glycosyltransferase</keyword>
<dbReference type="EMBL" id="ASHM01044306">
    <property type="protein sequence ID" value="PNX83518.1"/>
    <property type="molecule type" value="Genomic_DNA"/>
</dbReference>
<accession>A0A2K3LYB6</accession>
<evidence type="ECO:0000256" key="4">
    <source>
        <dbReference type="ARBA" id="ARBA00023180"/>
    </source>
</evidence>
<evidence type="ECO:0000313" key="6">
    <source>
        <dbReference type="EMBL" id="PNX74662.1"/>
    </source>
</evidence>